<evidence type="ECO:0000313" key="3">
    <source>
        <dbReference type="EMBL" id="PAV81042.1"/>
    </source>
</evidence>
<dbReference type="AlphaFoldDB" id="A0A2A2L4D3"/>
<evidence type="ECO:0000256" key="2">
    <source>
        <dbReference type="SAM" id="SignalP"/>
    </source>
</evidence>
<reference evidence="3 4" key="1">
    <citation type="journal article" date="2017" name="Curr. Biol.">
        <title>Genome architecture and evolution of a unichromosomal asexual nematode.</title>
        <authorList>
            <person name="Fradin H."/>
            <person name="Zegar C."/>
            <person name="Gutwein M."/>
            <person name="Lucas J."/>
            <person name="Kovtun M."/>
            <person name="Corcoran D."/>
            <person name="Baugh L.R."/>
            <person name="Kiontke K."/>
            <person name="Gunsalus K."/>
            <person name="Fitch D.H."/>
            <person name="Piano F."/>
        </authorList>
    </citation>
    <scope>NUCLEOTIDE SEQUENCE [LARGE SCALE GENOMIC DNA]</scope>
    <source>
        <strain evidence="3">PF1309</strain>
    </source>
</reference>
<feature type="compositionally biased region" description="Basic residues" evidence="1">
    <location>
        <begin position="108"/>
        <end position="125"/>
    </location>
</feature>
<keyword evidence="4" id="KW-1185">Reference proteome</keyword>
<evidence type="ECO:0000256" key="1">
    <source>
        <dbReference type="SAM" id="MobiDB-lite"/>
    </source>
</evidence>
<name>A0A2A2L4D3_9BILA</name>
<feature type="compositionally biased region" description="Low complexity" evidence="1">
    <location>
        <begin position="83"/>
        <end position="102"/>
    </location>
</feature>
<comment type="caution">
    <text evidence="3">The sequence shown here is derived from an EMBL/GenBank/DDBJ whole genome shotgun (WGS) entry which is preliminary data.</text>
</comment>
<gene>
    <name evidence="3" type="ORF">WR25_01989</name>
</gene>
<dbReference type="EMBL" id="LIAE01007211">
    <property type="protein sequence ID" value="PAV81042.1"/>
    <property type="molecule type" value="Genomic_DNA"/>
</dbReference>
<organism evidence="3 4">
    <name type="scientific">Diploscapter pachys</name>
    <dbReference type="NCBI Taxonomy" id="2018661"/>
    <lineage>
        <taxon>Eukaryota</taxon>
        <taxon>Metazoa</taxon>
        <taxon>Ecdysozoa</taxon>
        <taxon>Nematoda</taxon>
        <taxon>Chromadorea</taxon>
        <taxon>Rhabditida</taxon>
        <taxon>Rhabditina</taxon>
        <taxon>Rhabditomorpha</taxon>
        <taxon>Rhabditoidea</taxon>
        <taxon>Rhabditidae</taxon>
        <taxon>Diploscapter</taxon>
    </lineage>
</organism>
<feature type="region of interest" description="Disordered" evidence="1">
    <location>
        <begin position="57"/>
        <end position="137"/>
    </location>
</feature>
<evidence type="ECO:0000313" key="4">
    <source>
        <dbReference type="Proteomes" id="UP000218231"/>
    </source>
</evidence>
<feature type="chain" id="PRO_5012652148" evidence="2">
    <location>
        <begin position="17"/>
        <end position="236"/>
    </location>
</feature>
<feature type="signal peptide" evidence="2">
    <location>
        <begin position="1"/>
        <end position="16"/>
    </location>
</feature>
<feature type="compositionally biased region" description="Low complexity" evidence="1">
    <location>
        <begin position="126"/>
        <end position="137"/>
    </location>
</feature>
<sequence>MRTLAILLATLAVVIANYGAQQSPPAYDGTYLAADYNYNVGDSQLSNAVDVAYRYPKRRHSHKKHHHSKSKSKSKSDSDSDSDSNSNSNSNSGSSESNSHSSSESHEHKHKRHGRKYYRRSHPGRYGKYNSYNQGGYGNNDYNQGGYNAPSYGSSFHVPLGYGSLFNFPQHGVAAAPAQSQYGQPVHALPILVHANDKPVDPQPIAVIRESVEKKADQDNQIWGPPGEDQNMGSGK</sequence>
<dbReference type="Proteomes" id="UP000218231">
    <property type="component" value="Unassembled WGS sequence"/>
</dbReference>
<proteinExistence type="predicted"/>
<keyword evidence="2" id="KW-0732">Signal</keyword>
<protein>
    <submittedName>
        <fullName evidence="3">Uncharacterized protein</fullName>
    </submittedName>
</protein>
<feature type="compositionally biased region" description="Basic residues" evidence="1">
    <location>
        <begin position="57"/>
        <end position="73"/>
    </location>
</feature>
<feature type="region of interest" description="Disordered" evidence="1">
    <location>
        <begin position="213"/>
        <end position="236"/>
    </location>
</feature>
<accession>A0A2A2L4D3</accession>